<dbReference type="Proteomes" id="UP000553980">
    <property type="component" value="Unassembled WGS sequence"/>
</dbReference>
<evidence type="ECO:0000313" key="2">
    <source>
        <dbReference type="EMBL" id="MBB4092471.1"/>
    </source>
</evidence>
<reference evidence="2 5" key="3">
    <citation type="submission" date="2020-08" db="EMBL/GenBank/DDBJ databases">
        <title>Genomic Encyclopedia of Type Strains, Phase IV (KMG-IV): sequencing the most valuable type-strain genomes for metagenomic binning, comparative biology and taxonomic classification.</title>
        <authorList>
            <person name="Goeker M."/>
        </authorList>
    </citation>
    <scope>NUCLEOTIDE SEQUENCE [LARGE SCALE GENOMIC DNA]</scope>
    <source>
        <strain evidence="2 5">DSM 23868</strain>
    </source>
</reference>
<dbReference type="EMBL" id="VEWK01000002">
    <property type="protein sequence ID" value="TNV14309.1"/>
    <property type="molecule type" value="Genomic_DNA"/>
</dbReference>
<reference evidence="3" key="2">
    <citation type="submission" date="2019-06" db="EMBL/GenBank/DDBJ databases">
        <authorList>
            <person name="Hu M."/>
        </authorList>
    </citation>
    <scope>NUCLEOTIDE SEQUENCE</scope>
    <source>
        <strain evidence="3">08RB2639</strain>
    </source>
</reference>
<dbReference type="RefSeq" id="WP_140019457.1">
    <property type="nucleotide sequence ID" value="NZ_JACIEX010000002.1"/>
</dbReference>
<evidence type="ECO:0000313" key="5">
    <source>
        <dbReference type="Proteomes" id="UP000553980"/>
    </source>
</evidence>
<evidence type="ECO:0000313" key="3">
    <source>
        <dbReference type="EMBL" id="TNV14309.1"/>
    </source>
</evidence>
<keyword evidence="5" id="KW-1185">Reference proteome</keyword>
<feature type="region of interest" description="Disordered" evidence="1">
    <location>
        <begin position="124"/>
        <end position="145"/>
    </location>
</feature>
<proteinExistence type="predicted"/>
<dbReference type="Proteomes" id="UP000313390">
    <property type="component" value="Unassembled WGS sequence"/>
</dbReference>
<accession>A0A5C5CS17</accession>
<evidence type="ECO:0000313" key="4">
    <source>
        <dbReference type="Proteomes" id="UP000313390"/>
    </source>
</evidence>
<organism evidence="3 4">
    <name type="scientific">Brucella pecoris</name>
    <dbReference type="NCBI Taxonomy" id="867683"/>
    <lineage>
        <taxon>Bacteria</taxon>
        <taxon>Pseudomonadati</taxon>
        <taxon>Pseudomonadota</taxon>
        <taxon>Alphaproteobacteria</taxon>
        <taxon>Hyphomicrobiales</taxon>
        <taxon>Brucellaceae</taxon>
        <taxon>Brucella/Ochrobactrum group</taxon>
        <taxon>Brucella</taxon>
    </lineage>
</organism>
<sequence>MNQVTKSLSREEIARVEARKAETKTLQEAIAKTPPRFVNGDEGRLMVVDLDFPVEYDGVTYSQITIRRPVIREWRDYIQACIDAVNEHGKGADERVDMPWMSAPAAVLESLDFVDGSRVEAAQEGFFAQSTLPHEEGTENQSPPE</sequence>
<dbReference type="EMBL" id="JACIEX010000002">
    <property type="protein sequence ID" value="MBB4092471.1"/>
    <property type="molecule type" value="Genomic_DNA"/>
</dbReference>
<dbReference type="AlphaFoldDB" id="A0A5C5CS17"/>
<gene>
    <name evidence="3" type="ORF">FIB18_03465</name>
    <name evidence="2" type="ORF">GGQ79_000956</name>
</gene>
<comment type="caution">
    <text evidence="3">The sequence shown here is derived from an EMBL/GenBank/DDBJ whole genome shotgun (WGS) entry which is preliminary data.</text>
</comment>
<protein>
    <submittedName>
        <fullName evidence="3">Phage tail assembly protein</fullName>
    </submittedName>
</protein>
<reference evidence="3 4" key="1">
    <citation type="journal article" date="2011" name="Int. J. Syst. Evol. Microbiol.">
        <title>Ochrobactrum pecoris sp. nov., isolated from farm animals.</title>
        <authorList>
            <person name="Kampfer P."/>
            <person name="Huber B."/>
            <person name="Busse H.J."/>
            <person name="Scholz H.C."/>
            <person name="Tomaso H."/>
            <person name="Hotzel H."/>
            <person name="Melzer F."/>
        </authorList>
    </citation>
    <scope>NUCLEOTIDE SEQUENCE [LARGE SCALE GENOMIC DNA]</scope>
    <source>
        <strain evidence="3 4">08RB2639</strain>
    </source>
</reference>
<name>A0A5C5CS17_9HYPH</name>
<evidence type="ECO:0000256" key="1">
    <source>
        <dbReference type="SAM" id="MobiDB-lite"/>
    </source>
</evidence>
<dbReference type="OrthoDB" id="7870527at2"/>